<dbReference type="Pfam" id="PF13400">
    <property type="entry name" value="Tad"/>
    <property type="match status" value="1"/>
</dbReference>
<feature type="domain" description="Putative Flp pilus-assembly TadG-like N-terminal" evidence="1">
    <location>
        <begin position="17"/>
        <end position="63"/>
    </location>
</feature>
<proteinExistence type="predicted"/>
<evidence type="ECO:0000259" key="1">
    <source>
        <dbReference type="Pfam" id="PF13400"/>
    </source>
</evidence>
<dbReference type="RefSeq" id="WP_407050995.1">
    <property type="nucleotide sequence ID" value="NZ_CP158568.1"/>
</dbReference>
<sequence>MAALSEFLGRFACARRGSVMVWFALTVPLLAGAAAAATNYAWLVLKRTELQSVADSAATGAARELALAGQERERVVAVARQLSSAGLTQKKISAETAVDVIDKYTAVKVGLSATVDLPITLLASSSVVDVTAIARLANAAPVCMMSLDQKANRAMYLQDFAQVTAPGCGVFDNSDNAMALWAQGRAAMRAMTICSSGGVFGASSFTPTPITDCPVAEDPLAYRKPPTVDRCDHTETVLVTSGHVTLNPGFYCGGIQVLGGTVKLNPGIYAVRFGVAVNGGGTLIGNNVSFYLTSQAPSNVDRTKDLRAAALPWMEPELTRDVIQSLGLSEVTGGNGAGALVKQAGGQVLSLVDGSPRLFFATLSTIDLSAPKDGPLAGILVFEDRRNTELLQHQITSDNAHNLLGTIYLSRGALVVAANRKVADGSAYTIIVARRLYMSRNANLVLNRGYDKTEVPVPEGVGPSRKVYLSN</sequence>
<organism evidence="2">
    <name type="scientific">Methyloraptor flagellatus</name>
    <dbReference type="NCBI Taxonomy" id="3162530"/>
    <lineage>
        <taxon>Bacteria</taxon>
        <taxon>Pseudomonadati</taxon>
        <taxon>Pseudomonadota</taxon>
        <taxon>Alphaproteobacteria</taxon>
        <taxon>Hyphomicrobiales</taxon>
        <taxon>Ancalomicrobiaceae</taxon>
        <taxon>Methyloraptor</taxon>
    </lineage>
</organism>
<evidence type="ECO:0000313" key="2">
    <source>
        <dbReference type="EMBL" id="XBY45900.1"/>
    </source>
</evidence>
<dbReference type="InterPro" id="IPR028087">
    <property type="entry name" value="Tad_N"/>
</dbReference>
<name>A0AAU7XDJ1_9HYPH</name>
<dbReference type="KEGG" id="mflg:ABS361_06540"/>
<gene>
    <name evidence="2" type="ORF">ABS361_06540</name>
</gene>
<accession>A0AAU7XDJ1</accession>
<reference evidence="2" key="1">
    <citation type="submission" date="2024-06" db="EMBL/GenBank/DDBJ databases">
        <title>Methylostella associata gen. nov., sp. nov., a novel Ancalomicrobiaceae-affiliated facultatively methylotrophic bacteria that feed on methanotrophs of the genus Methylococcus.</title>
        <authorList>
            <person name="Saltykova V."/>
            <person name="Danilova O.V."/>
            <person name="Oshkin I.Y."/>
            <person name="Belova S.E."/>
            <person name="Pimenov N.V."/>
            <person name="Dedysh S.N."/>
        </authorList>
    </citation>
    <scope>NUCLEOTIDE SEQUENCE</scope>
    <source>
        <strain evidence="2">S20</strain>
    </source>
</reference>
<protein>
    <submittedName>
        <fullName evidence="2">Pilus assembly protein TadG-related protein</fullName>
    </submittedName>
</protein>
<dbReference type="EMBL" id="CP158568">
    <property type="protein sequence ID" value="XBY45900.1"/>
    <property type="molecule type" value="Genomic_DNA"/>
</dbReference>
<dbReference type="AlphaFoldDB" id="A0AAU7XDJ1"/>